<name>A0A8T0FD59_ARGBR</name>
<dbReference type="EMBL" id="JABXBU010000012">
    <property type="protein sequence ID" value="KAF8789066.1"/>
    <property type="molecule type" value="Genomic_DNA"/>
</dbReference>
<sequence>MAEKNEKDRLDKLKKQRSSHKGQVTRFISKIKTGLDEPGFEMDELEGLLVQLQTKDEQMKSIDNFDGNSNISNDHDVKNTDVDTDSIASDDEENSQANDSECEETEILEIKQSDRHDLPKLAGDRDLQRGDFDHQITDQGISYFKWKDNRRVHLLSNYHGNETCTVKRTQNDGSKLDVPAPTIVKEYNEQMGGVDKADMLRSLYDRDRKSKKWWHRLF</sequence>
<feature type="region of interest" description="Disordered" evidence="1">
    <location>
        <begin position="61"/>
        <end position="103"/>
    </location>
</feature>
<dbReference type="PANTHER" id="PTHR47272:SF1">
    <property type="entry name" value="PIGGYBAC TRANSPOSABLE ELEMENT-DERIVED PROTEIN 3-LIKE"/>
    <property type="match status" value="1"/>
</dbReference>
<reference evidence="3" key="2">
    <citation type="submission" date="2020-06" db="EMBL/GenBank/DDBJ databases">
        <authorList>
            <person name="Sheffer M."/>
        </authorList>
    </citation>
    <scope>NUCLEOTIDE SEQUENCE</scope>
</reference>
<evidence type="ECO:0000313" key="4">
    <source>
        <dbReference type="Proteomes" id="UP000807504"/>
    </source>
</evidence>
<feature type="compositionally biased region" description="Acidic residues" evidence="1">
    <location>
        <begin position="82"/>
        <end position="103"/>
    </location>
</feature>
<comment type="caution">
    <text evidence="3">The sequence shown here is derived from an EMBL/GenBank/DDBJ whole genome shotgun (WGS) entry which is preliminary data.</text>
</comment>
<dbReference type="Proteomes" id="UP000807504">
    <property type="component" value="Unassembled WGS sequence"/>
</dbReference>
<dbReference type="AlphaFoldDB" id="A0A8T0FD59"/>
<dbReference type="InterPro" id="IPR029526">
    <property type="entry name" value="PGBD"/>
</dbReference>
<dbReference type="PANTHER" id="PTHR47272">
    <property type="entry name" value="DDE_TNP_1_7 DOMAIN-CONTAINING PROTEIN"/>
    <property type="match status" value="1"/>
</dbReference>
<dbReference type="Pfam" id="PF13843">
    <property type="entry name" value="DDE_Tnp_1_7"/>
    <property type="match status" value="1"/>
</dbReference>
<feature type="domain" description="PiggyBac transposable element-derived protein" evidence="2">
    <location>
        <begin position="113"/>
        <end position="218"/>
    </location>
</feature>
<reference evidence="3" key="1">
    <citation type="journal article" date="2020" name="bioRxiv">
        <title>Chromosome-level reference genome of the European wasp spider Argiope bruennichi: a resource for studies on range expansion and evolutionary adaptation.</title>
        <authorList>
            <person name="Sheffer M.M."/>
            <person name="Hoppe A."/>
            <person name="Krehenwinkel H."/>
            <person name="Uhl G."/>
            <person name="Kuss A.W."/>
            <person name="Jensen L."/>
            <person name="Jensen C."/>
            <person name="Gillespie R.G."/>
            <person name="Hoff K.J."/>
            <person name="Prost S."/>
        </authorList>
    </citation>
    <scope>NUCLEOTIDE SEQUENCE</scope>
</reference>
<feature type="compositionally biased region" description="Basic and acidic residues" evidence="1">
    <location>
        <begin position="1"/>
        <end position="13"/>
    </location>
</feature>
<organism evidence="3 4">
    <name type="scientific">Argiope bruennichi</name>
    <name type="common">Wasp spider</name>
    <name type="synonym">Aranea bruennichi</name>
    <dbReference type="NCBI Taxonomy" id="94029"/>
    <lineage>
        <taxon>Eukaryota</taxon>
        <taxon>Metazoa</taxon>
        <taxon>Ecdysozoa</taxon>
        <taxon>Arthropoda</taxon>
        <taxon>Chelicerata</taxon>
        <taxon>Arachnida</taxon>
        <taxon>Araneae</taxon>
        <taxon>Araneomorphae</taxon>
        <taxon>Entelegynae</taxon>
        <taxon>Araneoidea</taxon>
        <taxon>Araneidae</taxon>
        <taxon>Argiope</taxon>
    </lineage>
</organism>
<gene>
    <name evidence="3" type="ORF">HNY73_007043</name>
</gene>
<evidence type="ECO:0000259" key="2">
    <source>
        <dbReference type="Pfam" id="PF13843"/>
    </source>
</evidence>
<proteinExistence type="predicted"/>
<evidence type="ECO:0000256" key="1">
    <source>
        <dbReference type="SAM" id="MobiDB-lite"/>
    </source>
</evidence>
<protein>
    <submittedName>
        <fullName evidence="3">Chimeric ERCC6-PGBD3 protein like</fullName>
    </submittedName>
</protein>
<keyword evidence="4" id="KW-1185">Reference proteome</keyword>
<feature type="region of interest" description="Disordered" evidence="1">
    <location>
        <begin position="1"/>
        <end position="25"/>
    </location>
</feature>
<accession>A0A8T0FD59</accession>
<evidence type="ECO:0000313" key="3">
    <source>
        <dbReference type="EMBL" id="KAF8789066.1"/>
    </source>
</evidence>